<dbReference type="InterPro" id="IPR047951">
    <property type="entry name" value="Transpos_ISL3"/>
</dbReference>
<gene>
    <name evidence="2" type="ORF">COY90_04155</name>
</gene>
<evidence type="ECO:0000313" key="3">
    <source>
        <dbReference type="Proteomes" id="UP000230108"/>
    </source>
</evidence>
<dbReference type="Proteomes" id="UP000230108">
    <property type="component" value="Unassembled WGS sequence"/>
</dbReference>
<dbReference type="PANTHER" id="PTHR33498:SF1">
    <property type="entry name" value="TRANSPOSASE FOR INSERTION SEQUENCE ELEMENT IS1557"/>
    <property type="match status" value="1"/>
</dbReference>
<evidence type="ECO:0000259" key="1">
    <source>
        <dbReference type="Pfam" id="PF01610"/>
    </source>
</evidence>
<name>A0A2M7QD18_9BACT</name>
<dbReference type="EMBL" id="PFLF01000089">
    <property type="protein sequence ID" value="PIY68768.1"/>
    <property type="molecule type" value="Genomic_DNA"/>
</dbReference>
<dbReference type="Pfam" id="PF01610">
    <property type="entry name" value="DDE_Tnp_ISL3"/>
    <property type="match status" value="1"/>
</dbReference>
<comment type="caution">
    <text evidence="2">The sequence shown here is derived from an EMBL/GenBank/DDBJ whole genome shotgun (WGS) entry which is preliminary data.</text>
</comment>
<proteinExistence type="predicted"/>
<feature type="domain" description="Transposase IS204/IS1001/IS1096/IS1165 DDE" evidence="1">
    <location>
        <begin position="155"/>
        <end position="384"/>
    </location>
</feature>
<protein>
    <recommendedName>
        <fullName evidence="1">Transposase IS204/IS1001/IS1096/IS1165 DDE domain-containing protein</fullName>
    </recommendedName>
</protein>
<dbReference type="NCBIfam" id="NF033550">
    <property type="entry name" value="transpos_ISL3"/>
    <property type="match status" value="1"/>
</dbReference>
<dbReference type="PANTHER" id="PTHR33498">
    <property type="entry name" value="TRANSPOSASE FOR INSERTION SEQUENCE ELEMENT IS1557"/>
    <property type="match status" value="1"/>
</dbReference>
<dbReference type="AlphaFoldDB" id="A0A2M7QD18"/>
<sequence length="400" mass="46667">MWNSSILLGSFRFLITKAIRTKEAVIFHVRSRRKTAVCPLCKKRSHTAHGLQVRRLHHGTVLDMPCILHVTKRRFFCLFCNHTFQESFDFATAYQRATLKHKREVINNLADRSFSSGTKRYGVSYSTQRKWLIELVSDSVYNFEEEKKCNAPFVLGIDEVSFAGRDLVTTIGNITTHKLKGVLRSRRKDELKKVLKSIPSEVKPLIVEAVIDMCPLYLNAVQEVLPHVQIVVDHFHIIQDANRRIDSMRLILQDIFKKSIPRYIFTKNKEDLTSSQTQYLTEIIKRYPELKMFWETKERLRTMYQTKTKEKATEHLRLIIATLTSTDDGELISWGRTLSRWGPYILNYWNNKSTNGFMEGMHNKMKLIKRISFGFKNKEVFIHKVMLSVLVGVLLGHTNI</sequence>
<organism evidence="2 3">
    <name type="scientific">Candidatus Roizmanbacteria bacterium CG_4_10_14_0_8_um_filter_39_9</name>
    <dbReference type="NCBI Taxonomy" id="1974829"/>
    <lineage>
        <taxon>Bacteria</taxon>
        <taxon>Candidatus Roizmaniibacteriota</taxon>
    </lineage>
</organism>
<evidence type="ECO:0000313" key="2">
    <source>
        <dbReference type="EMBL" id="PIY68768.1"/>
    </source>
</evidence>
<dbReference type="InterPro" id="IPR002560">
    <property type="entry name" value="Transposase_DDE"/>
</dbReference>
<reference evidence="3" key="1">
    <citation type="submission" date="2017-09" db="EMBL/GenBank/DDBJ databases">
        <title>Depth-based differentiation of microbial function through sediment-hosted aquifers and enrichment of novel symbionts in the deep terrestrial subsurface.</title>
        <authorList>
            <person name="Probst A.J."/>
            <person name="Ladd B."/>
            <person name="Jarett J.K."/>
            <person name="Geller-Mcgrath D.E."/>
            <person name="Sieber C.M.K."/>
            <person name="Emerson J.B."/>
            <person name="Anantharaman K."/>
            <person name="Thomas B.C."/>
            <person name="Malmstrom R."/>
            <person name="Stieglmeier M."/>
            <person name="Klingl A."/>
            <person name="Woyke T."/>
            <person name="Ryan C.M."/>
            <person name="Banfield J.F."/>
        </authorList>
    </citation>
    <scope>NUCLEOTIDE SEQUENCE [LARGE SCALE GENOMIC DNA]</scope>
</reference>
<accession>A0A2M7QD18</accession>